<protein>
    <submittedName>
        <fullName evidence="2">Gliding motility-associated C-terminal domain-containing protein</fullName>
    </submittedName>
</protein>
<evidence type="ECO:0000313" key="2">
    <source>
        <dbReference type="EMBL" id="MBF2706984.1"/>
    </source>
</evidence>
<dbReference type="RefSeq" id="WP_194310263.1">
    <property type="nucleotide sequence ID" value="NZ_JADHEC010000001.1"/>
</dbReference>
<proteinExistence type="predicted"/>
<keyword evidence="1" id="KW-0732">Signal</keyword>
<evidence type="ECO:0000256" key="1">
    <source>
        <dbReference type="ARBA" id="ARBA00022729"/>
    </source>
</evidence>
<sequence>PVTMTIVVNPILATFIQVSPICSGAVLADLPTTSTNGVTGTWSPAIDNTATTTYTFTPTAGQCTVTPATMTIVVNPIVATFSQVSPICSGAVLADLPTTSTNGVTGTWSPAIDNTATTTYTFTPTAGQCTVTPATMTIVVNPIVATFSPVAPICSGVVLADLPTTSTNGVTGTWSPAIDNTATTTYTFTPTAGQCTVTPATMTIVVNPIVATFSPVAPICSGAVLADLPTTSTNGVTGTWSPAINNTSTTTYTFTPTAGQCTVTPATMTIVVNPIVATFSQVSQICSGAVLADLPTTSTNGVTGTWSPAINNTSTTTYTFTPTAGQCATTPVTMTIVVNPILATFIQVSPICSGAVLADLPTTSTNGVTGTWSPAIDNTATTTYTFTPTAGQCTVTPATMTIVVNPIVATFIPVNPICSGAVLADLPTTSTNGVTGTWSPAIDNTATTTYTFTPTAGQCTVTPATMTIVVNPIVATFNPVAPICSGAVLADLPTTSTNGVTGTWSPAIDNTATTTYTFTPTAGQCTVTPATMTIVVNPIVATFSQVSPICSGAVLADLPTTSTNGVTGTWSPAIDNTATTTYTFTPTAGQCTVTPATMTIVVNPIVATFSQVSPICSGAVLADLPTTSTNGVTGTWSPAIDNTATTTYTFTPTAGQCTVTPATMTIVVNPIVATFSPVAPICSGVVLADLPTTSTNGVTGTWSPAINNTSTTTYTFTPTAGQCTVTPATMTIVVNPIVATFSQVSPICSGAVLADLPTTSTNGVTGTWSPAIDNTATTTYTFTPTAGQCTVTPATMTIVVNPIVATFSQVSPICSGAVLADLPTTSTNGVTGTWSPAIDNTATTTYTFTPTAGQCTVTPATMTIVVNPIVTPTFTAIAPICSGSVSPVLPNTSNNLITGTWNPATVSNIATATYTFTPTAGQCALTTTIVVTITPKTVSLFNPIADVCYGSTAPSLPSSSTNGITGTWNPATVSNTTSTTYTFTPTAGICATTATLTINVNTIIPIFNAVAPICANATAPILSSPSTNGITGIWNPATVSNTVSGTYTFTPDAGQCATIITLNVAVNPILTPSFTQITPICFGTLPPVLQLTSNNGITGTWNPAVVSNTTSGVYNFTPNVGECAIATTLNVTVNPTITPTFIAIDPICSGSVIPVLPKTSTNSITGTWNPAIVSNTASGTYTFTPTAGQCALTTTLNAIVYPSPTELTLKTTDVINERPDGIIEIVSVTSGLSPYQYSINNSSFTTNTTYSNLSPGNYTVTVKDSNGCEFSKVTTISSICLFPNAISPNNDSYNDTFNLKGCGVSKLQLFNRYGREVKNYTNYSDQWDGTNSKGENLPDGTYFYVAEIADGTSKSGWVFIAR</sequence>
<gene>
    <name evidence="2" type="ORF">IR213_00005</name>
</gene>
<dbReference type="Pfam" id="PF13585">
    <property type="entry name" value="CHU_C"/>
    <property type="match status" value="1"/>
</dbReference>
<dbReference type="Gene3D" id="2.60.40.4070">
    <property type="match status" value="1"/>
</dbReference>
<keyword evidence="3" id="KW-1185">Reference proteome</keyword>
<dbReference type="Gene3D" id="2.60.40.1220">
    <property type="match status" value="16"/>
</dbReference>
<feature type="non-terminal residue" evidence="2">
    <location>
        <position position="1"/>
    </location>
</feature>
<organism evidence="2 3">
    <name type="scientific">Flavobacterium soyangense</name>
    <dbReference type="NCBI Taxonomy" id="2023265"/>
    <lineage>
        <taxon>Bacteria</taxon>
        <taxon>Pseudomonadati</taxon>
        <taxon>Bacteroidota</taxon>
        <taxon>Flavobacteriia</taxon>
        <taxon>Flavobacteriales</taxon>
        <taxon>Flavobacteriaceae</taxon>
        <taxon>Flavobacterium</taxon>
    </lineage>
</organism>
<dbReference type="InterPro" id="IPR026341">
    <property type="entry name" value="T9SS_type_B"/>
</dbReference>
<comment type="caution">
    <text evidence="2">The sequence shown here is derived from an EMBL/GenBank/DDBJ whole genome shotgun (WGS) entry which is preliminary data.</text>
</comment>
<reference evidence="2" key="1">
    <citation type="submission" date="2020-11" db="EMBL/GenBank/DDBJ databases">
        <title>Genome of Flavobacterium soyangense.</title>
        <authorList>
            <person name="Liu Q."/>
            <person name="Xin Y.-H."/>
        </authorList>
    </citation>
    <scope>NUCLEOTIDE SEQUENCE</scope>
    <source>
        <strain evidence="2">CGMCC 1.13493</strain>
    </source>
</reference>
<dbReference type="EMBL" id="JADHEC010000001">
    <property type="protein sequence ID" value="MBF2706984.1"/>
    <property type="molecule type" value="Genomic_DNA"/>
</dbReference>
<accession>A0A930XZ20</accession>
<name>A0A930XZ20_9FLAO</name>
<evidence type="ECO:0000313" key="3">
    <source>
        <dbReference type="Proteomes" id="UP000646211"/>
    </source>
</evidence>
<dbReference type="NCBIfam" id="TIGR04131">
    <property type="entry name" value="Bac_Flav_CTERM"/>
    <property type="match status" value="1"/>
</dbReference>
<dbReference type="Proteomes" id="UP000646211">
    <property type="component" value="Unassembled WGS sequence"/>
</dbReference>
<dbReference type="InterPro" id="IPR014755">
    <property type="entry name" value="Cu-Rt/internalin_Ig-like"/>
</dbReference>